<dbReference type="InterPro" id="IPR041522">
    <property type="entry name" value="CdaR_GGDEF"/>
</dbReference>
<evidence type="ECO:0000259" key="2">
    <source>
        <dbReference type="SMART" id="SM00989"/>
    </source>
</evidence>
<dbReference type="Pfam" id="PF06505">
    <property type="entry name" value="XylR_N"/>
    <property type="match status" value="1"/>
</dbReference>
<dbReference type="Pfam" id="PF13556">
    <property type="entry name" value="HTH_30"/>
    <property type="match status" value="1"/>
</dbReference>
<evidence type="ECO:0000313" key="3">
    <source>
        <dbReference type="EMBL" id="MFB5192373.1"/>
    </source>
</evidence>
<dbReference type="InterPro" id="IPR025736">
    <property type="entry name" value="PucR_C-HTH_dom"/>
</dbReference>
<organism evidence="3 4">
    <name type="scientific">Alicyclobacillus fastidiosus</name>
    <dbReference type="NCBI Taxonomy" id="392011"/>
    <lineage>
        <taxon>Bacteria</taxon>
        <taxon>Bacillati</taxon>
        <taxon>Bacillota</taxon>
        <taxon>Bacilli</taxon>
        <taxon>Bacillales</taxon>
        <taxon>Alicyclobacillaceae</taxon>
        <taxon>Alicyclobacillus</taxon>
    </lineage>
</organism>
<dbReference type="InterPro" id="IPR004096">
    <property type="entry name" value="V4R"/>
</dbReference>
<proteinExistence type="inferred from homology"/>
<dbReference type="Gene3D" id="3.30.1380.20">
    <property type="entry name" value="Trafficking protein particle complex subunit 3"/>
    <property type="match status" value="1"/>
</dbReference>
<dbReference type="Gene3D" id="1.10.10.2840">
    <property type="entry name" value="PucR C-terminal helix-turn-helix domain"/>
    <property type="match status" value="1"/>
</dbReference>
<dbReference type="RefSeq" id="WP_275473360.1">
    <property type="nucleotide sequence ID" value="NZ_CP162940.1"/>
</dbReference>
<protein>
    <submittedName>
        <fullName evidence="3">XylR N-terminal domain-containing protein</fullName>
    </submittedName>
</protein>
<dbReference type="PANTHER" id="PTHR33744:SF15">
    <property type="entry name" value="CARBOHYDRATE DIACID REGULATOR"/>
    <property type="match status" value="1"/>
</dbReference>
<feature type="domain" description="4-vinyl reductase 4VR" evidence="2">
    <location>
        <begin position="118"/>
        <end position="180"/>
    </location>
</feature>
<dbReference type="Pfam" id="PF02830">
    <property type="entry name" value="V4R"/>
    <property type="match status" value="1"/>
</dbReference>
<dbReference type="Proteomes" id="UP001579974">
    <property type="component" value="Unassembled WGS sequence"/>
</dbReference>
<keyword evidence="4" id="KW-1185">Reference proteome</keyword>
<comment type="similarity">
    <text evidence="1">Belongs to the CdaR family.</text>
</comment>
<comment type="caution">
    <text evidence="3">The sequence shown here is derived from an EMBL/GenBank/DDBJ whole genome shotgun (WGS) entry which is preliminary data.</text>
</comment>
<evidence type="ECO:0000313" key="4">
    <source>
        <dbReference type="Proteomes" id="UP001579974"/>
    </source>
</evidence>
<evidence type="ECO:0000256" key="1">
    <source>
        <dbReference type="ARBA" id="ARBA00006754"/>
    </source>
</evidence>
<accession>A0ABV5AJC4</accession>
<dbReference type="InterPro" id="IPR042070">
    <property type="entry name" value="PucR_C-HTH_sf"/>
</dbReference>
<dbReference type="PANTHER" id="PTHR33744">
    <property type="entry name" value="CARBOHYDRATE DIACID REGULATOR"/>
    <property type="match status" value="1"/>
</dbReference>
<dbReference type="InterPro" id="IPR010523">
    <property type="entry name" value="XylR_N"/>
</dbReference>
<name>A0ABV5AJC4_9BACL</name>
<dbReference type="InterPro" id="IPR024096">
    <property type="entry name" value="NO_sig/Golgi_transp_ligand-bd"/>
</dbReference>
<dbReference type="SUPFAM" id="SSF111126">
    <property type="entry name" value="Ligand-binding domain in the NO signalling and Golgi transport"/>
    <property type="match status" value="1"/>
</dbReference>
<dbReference type="SMART" id="SM00989">
    <property type="entry name" value="V4R"/>
    <property type="match status" value="1"/>
</dbReference>
<dbReference type="EMBL" id="JBDXSU010000021">
    <property type="protein sequence ID" value="MFB5192373.1"/>
    <property type="molecule type" value="Genomic_DNA"/>
</dbReference>
<dbReference type="Pfam" id="PF17853">
    <property type="entry name" value="GGDEF_2"/>
    <property type="match status" value="1"/>
</dbReference>
<dbReference type="InterPro" id="IPR051448">
    <property type="entry name" value="CdaR-like_regulators"/>
</dbReference>
<gene>
    <name evidence="3" type="ORF">KKP3000_001572</name>
</gene>
<sequence length="615" mass="69976">MKPKNMTLHQLIDSDPRTGEISINRGRMIVWSVHSIGLLRRDLVSTLGWDRAKGFLMRYGWNAGVHDAKIVQELFVGYSVEELLLAGPAIHTAEGIVTVVPTLLEVDVESDYLLFEGGWENSYEAQEHVRHFGTNTHAVCWTLAGYASGYLSTIMGQPVVTVEPTCRGRGDATCTYHATTVVHANEADLTDFHYYEAVNLSEELDRAHALLEERNRGLSRAHELQSRINRILGKNHSIQEVVRNIGEVLNRSIVLQNGAGRMLAAYWLTPAHEHVWCEVKHLYEKTERMDLISSYPESVENVYCSRRPVVASDIECGMATVLGDRQISSEDELLLERAQEILAIELFHRQLLVRASHQNFEDLFRTLIDDEGQTPGLIEDRCDRLGSALDRLPLIMLVRIHDRSQVQSVIDRLIDLRTEYPPFVYKGDVALVVCQDMRNRHAASTRDFLEYVHTHLTESIKGMRPIIATGQCVKDWSDLSKSYRQAHDIAGFLRVVSADDNSMAPIGSFEQYELALMFIHNTHHSDLLALYHRLIDPLVRENSEHQTQLIVTAFEFLQCNGSYSKAAERLHMSVAGLRYRLDKITELCLIDWSNMNDRVNLWVALTIHFSLHNGF</sequence>
<reference evidence="3 4" key="1">
    <citation type="journal article" date="2024" name="Int. J. Mol. Sci.">
        <title>Exploration of Alicyclobacillus spp. Genome in Search of Antibiotic Resistance.</title>
        <authorList>
            <person name="Bucka-Kolendo J."/>
            <person name="Kiousi D.E."/>
            <person name="Dekowska A."/>
            <person name="Mikolajczuk-Szczyrba A."/>
            <person name="Karadedos D.M."/>
            <person name="Michael P."/>
            <person name="Galanis A."/>
            <person name="Sokolowska B."/>
        </authorList>
    </citation>
    <scope>NUCLEOTIDE SEQUENCE [LARGE SCALE GENOMIC DNA]</scope>
    <source>
        <strain evidence="3 4">KKP 3000</strain>
    </source>
</reference>